<sequence length="642" mass="70557">MLKLENINKKFVFGDNDIHVLKDINLEIKKGEFIAIIGQSGSGKSTLMNIIGCLDTQTSGKYIIDGKDISSFNSNQKAKLRKDKFGFVFQKYNLITSLSSLDNVVLPAIYGGLEKDERERRAYELLDSLGMKDKAPSMPNKLSGGQQQRVSIARALMNGGEIILADEPTGALDSKSGEMVMEIIGDLHKKGHTIVLVTHDKNIANYANRIIEIKDGKILSDETKKDEQYSQKEQIRTKNRLFVDLINKSVQSFKMSISSILAHKLRSLLTMLGIIIGISSVICVVALGEGSQEKILSSIRAIGTNTINIYPGKSFGDMRANRVNTLNMDDSLFLGRQSYLDYSTPNTSTSGTLTYGNKNLNASLRGGSEYSLSINGIEIESGRDFTKYDIDSSNSVVIIDDATNDEFFKDIDPIGKVVFFNKKPLKIIGITKKDDGAFGGSGVLRLYSPFSTVINKITGDRSVQSITVKVKDDVDPQLAEDALVNILTQKHGRKDFFTRNSDTIRQTVESTMGTMRILISSIAFISLLVGGIGVMNIMLVSVTERTKEIGIKMAIGAKQSDIMQQFLIESIVLCIIGGILGLIFAYSFGYIFNQLSSDFYMIFNVTPAIIAILTSTFIGVAFGYIPAKNASKLNPIEALLQE</sequence>
<dbReference type="Proteomes" id="UP000240535">
    <property type="component" value="Unassembled WGS sequence"/>
</dbReference>
<keyword evidence="9 13" id="KW-1133">Transmembrane helix</keyword>
<dbReference type="EMBL" id="PDHH01000002">
    <property type="protein sequence ID" value="PSM52651.1"/>
    <property type="molecule type" value="Genomic_DNA"/>
</dbReference>
<dbReference type="InterPro" id="IPR027417">
    <property type="entry name" value="P-loop_NTPase"/>
</dbReference>
<keyword evidence="4" id="KW-0997">Cell inner membrane</keyword>
<evidence type="ECO:0000256" key="8">
    <source>
        <dbReference type="ARBA" id="ARBA00022967"/>
    </source>
</evidence>
<dbReference type="RefSeq" id="WP_106870354.1">
    <property type="nucleotide sequence ID" value="NZ_CP053841.1"/>
</dbReference>
<comment type="caution">
    <text evidence="15">The sequence shown here is derived from an EMBL/GenBank/DDBJ whole genome shotgun (WGS) entry which is preliminary data.</text>
</comment>
<evidence type="ECO:0000256" key="11">
    <source>
        <dbReference type="ARBA" id="ARBA00038388"/>
    </source>
</evidence>
<evidence type="ECO:0000256" key="12">
    <source>
        <dbReference type="ARBA" id="ARBA00041199"/>
    </source>
</evidence>
<keyword evidence="5 13" id="KW-0812">Transmembrane</keyword>
<gene>
    <name evidence="15" type="ORF">CQ405_02660</name>
</gene>
<comment type="similarity">
    <text evidence="11">Belongs to the ABC transporter superfamily. Macrolide exporter (TC 3.A.1.122) family.</text>
</comment>
<keyword evidence="3" id="KW-1003">Cell membrane</keyword>
<dbReference type="GO" id="GO:0098796">
    <property type="term" value="C:membrane protein complex"/>
    <property type="evidence" value="ECO:0007669"/>
    <property type="project" value="UniProtKB-ARBA"/>
</dbReference>
<keyword evidence="16" id="KW-1185">Reference proteome</keyword>
<reference evidence="16" key="1">
    <citation type="submission" date="2017-10" db="EMBL/GenBank/DDBJ databases">
        <title>Campylobacter species from seals.</title>
        <authorList>
            <person name="Gilbert M.J."/>
            <person name="Zomer A.L."/>
            <person name="Timmerman A.J."/>
            <person name="Duim B."/>
            <person name="Wagenaar J.A."/>
        </authorList>
    </citation>
    <scope>NUCLEOTIDE SEQUENCE [LARGE SCALE GENOMIC DNA]</scope>
    <source>
        <strain evidence="16">17S00004-5</strain>
    </source>
</reference>
<feature type="domain" description="ABC transporter" evidence="14">
    <location>
        <begin position="2"/>
        <end position="240"/>
    </location>
</feature>
<dbReference type="InterPro" id="IPR017911">
    <property type="entry name" value="MacB-like_ATP-bd"/>
</dbReference>
<feature type="transmembrane region" description="Helical" evidence="13">
    <location>
        <begin position="600"/>
        <end position="625"/>
    </location>
</feature>
<dbReference type="PROSITE" id="PS00211">
    <property type="entry name" value="ABC_TRANSPORTER_1"/>
    <property type="match status" value="1"/>
</dbReference>
<keyword evidence="10 13" id="KW-0472">Membrane</keyword>
<evidence type="ECO:0000256" key="7">
    <source>
        <dbReference type="ARBA" id="ARBA00022840"/>
    </source>
</evidence>
<dbReference type="Pfam" id="PF00005">
    <property type="entry name" value="ABC_tran"/>
    <property type="match status" value="1"/>
</dbReference>
<feature type="transmembrane region" description="Helical" evidence="13">
    <location>
        <begin position="566"/>
        <end position="588"/>
    </location>
</feature>
<dbReference type="GO" id="GO:0016887">
    <property type="term" value="F:ATP hydrolysis activity"/>
    <property type="evidence" value="ECO:0007669"/>
    <property type="project" value="InterPro"/>
</dbReference>
<dbReference type="AlphaFoldDB" id="A0A2P8R2D8"/>
<keyword evidence="2" id="KW-0813">Transport</keyword>
<evidence type="ECO:0000256" key="13">
    <source>
        <dbReference type="SAM" id="Phobius"/>
    </source>
</evidence>
<feature type="transmembrane region" description="Helical" evidence="13">
    <location>
        <begin position="517"/>
        <end position="542"/>
    </location>
</feature>
<dbReference type="InterPro" id="IPR050250">
    <property type="entry name" value="Macrolide_Exporter_MacB"/>
</dbReference>
<accession>A0A2P8R2D8</accession>
<evidence type="ECO:0000313" key="15">
    <source>
        <dbReference type="EMBL" id="PSM52651.1"/>
    </source>
</evidence>
<evidence type="ECO:0000313" key="16">
    <source>
        <dbReference type="Proteomes" id="UP000240535"/>
    </source>
</evidence>
<evidence type="ECO:0000256" key="9">
    <source>
        <dbReference type="ARBA" id="ARBA00022989"/>
    </source>
</evidence>
<keyword evidence="8" id="KW-1278">Translocase</keyword>
<evidence type="ECO:0000259" key="14">
    <source>
        <dbReference type="PROSITE" id="PS50893"/>
    </source>
</evidence>
<dbReference type="Gene3D" id="3.40.50.300">
    <property type="entry name" value="P-loop containing nucleotide triphosphate hydrolases"/>
    <property type="match status" value="1"/>
</dbReference>
<dbReference type="CDD" id="cd03255">
    <property type="entry name" value="ABC_MJ0796_LolCDE_FtsE"/>
    <property type="match status" value="1"/>
</dbReference>
<dbReference type="OrthoDB" id="9802264at2"/>
<evidence type="ECO:0000256" key="10">
    <source>
        <dbReference type="ARBA" id="ARBA00023136"/>
    </source>
</evidence>
<organism evidence="15 16">
    <name type="scientific">Campylobacter blaseri</name>
    <dbReference type="NCBI Taxonomy" id="2042961"/>
    <lineage>
        <taxon>Bacteria</taxon>
        <taxon>Pseudomonadati</taxon>
        <taxon>Campylobacterota</taxon>
        <taxon>Epsilonproteobacteria</taxon>
        <taxon>Campylobacterales</taxon>
        <taxon>Campylobacteraceae</taxon>
        <taxon>Campylobacter</taxon>
    </lineage>
</organism>
<dbReference type="PANTHER" id="PTHR30572:SF14">
    <property type="entry name" value="MACROLIDE EXPORT ATP-BINDING_PERMEASE PROTEIN MACB"/>
    <property type="match status" value="1"/>
</dbReference>
<name>A0A2P8R2D8_9BACT</name>
<evidence type="ECO:0000256" key="2">
    <source>
        <dbReference type="ARBA" id="ARBA00022448"/>
    </source>
</evidence>
<evidence type="ECO:0000256" key="5">
    <source>
        <dbReference type="ARBA" id="ARBA00022692"/>
    </source>
</evidence>
<dbReference type="GO" id="GO:0005524">
    <property type="term" value="F:ATP binding"/>
    <property type="evidence" value="ECO:0007669"/>
    <property type="project" value="UniProtKB-KW"/>
</dbReference>
<dbReference type="InterPro" id="IPR003439">
    <property type="entry name" value="ABC_transporter-like_ATP-bd"/>
</dbReference>
<dbReference type="InterPro" id="IPR025857">
    <property type="entry name" value="MacB_PCD"/>
</dbReference>
<dbReference type="Pfam" id="PF12704">
    <property type="entry name" value="MacB_PCD"/>
    <property type="match status" value="1"/>
</dbReference>
<dbReference type="Pfam" id="PF02687">
    <property type="entry name" value="FtsX"/>
    <property type="match status" value="1"/>
</dbReference>
<dbReference type="SMART" id="SM00382">
    <property type="entry name" value="AAA"/>
    <property type="match status" value="1"/>
</dbReference>
<dbReference type="GO" id="GO:0022857">
    <property type="term" value="F:transmembrane transporter activity"/>
    <property type="evidence" value="ECO:0007669"/>
    <property type="project" value="TreeGrafter"/>
</dbReference>
<dbReference type="PANTHER" id="PTHR30572">
    <property type="entry name" value="MEMBRANE COMPONENT OF TRANSPORTER-RELATED"/>
    <property type="match status" value="1"/>
</dbReference>
<dbReference type="PROSITE" id="PS50893">
    <property type="entry name" value="ABC_TRANSPORTER_2"/>
    <property type="match status" value="1"/>
</dbReference>
<evidence type="ECO:0000256" key="3">
    <source>
        <dbReference type="ARBA" id="ARBA00022475"/>
    </source>
</evidence>
<proteinExistence type="inferred from homology"/>
<evidence type="ECO:0000256" key="1">
    <source>
        <dbReference type="ARBA" id="ARBA00004429"/>
    </source>
</evidence>
<protein>
    <recommendedName>
        <fullName evidence="12">Pyoverdine export ATP-binding/permease protein PvdT</fullName>
    </recommendedName>
</protein>
<keyword evidence="6" id="KW-0547">Nucleotide-binding</keyword>
<comment type="subcellular location">
    <subcellularLocation>
        <location evidence="1">Cell inner membrane</location>
        <topology evidence="1">Multi-pass membrane protein</topology>
    </subcellularLocation>
</comment>
<dbReference type="InterPro" id="IPR003838">
    <property type="entry name" value="ABC3_permease_C"/>
</dbReference>
<dbReference type="GO" id="GO:0005886">
    <property type="term" value="C:plasma membrane"/>
    <property type="evidence" value="ECO:0007669"/>
    <property type="project" value="UniProtKB-SubCell"/>
</dbReference>
<dbReference type="FunFam" id="3.40.50.300:FF:000032">
    <property type="entry name" value="Export ABC transporter ATP-binding protein"/>
    <property type="match status" value="1"/>
</dbReference>
<dbReference type="SUPFAM" id="SSF52540">
    <property type="entry name" value="P-loop containing nucleoside triphosphate hydrolases"/>
    <property type="match status" value="1"/>
</dbReference>
<dbReference type="InterPro" id="IPR017871">
    <property type="entry name" value="ABC_transporter-like_CS"/>
</dbReference>
<dbReference type="InterPro" id="IPR003593">
    <property type="entry name" value="AAA+_ATPase"/>
</dbReference>
<keyword evidence="7 15" id="KW-0067">ATP-binding</keyword>
<evidence type="ECO:0000256" key="6">
    <source>
        <dbReference type="ARBA" id="ARBA00022741"/>
    </source>
</evidence>
<evidence type="ECO:0000256" key="4">
    <source>
        <dbReference type="ARBA" id="ARBA00022519"/>
    </source>
</evidence>